<sequence length="599" mass="67652">MSNYHPAFSPQHVRWSPSQGQFIAHPTQQHTAVALPNRTTLDVPSRPGPRPRPGLIDEMKFWENAFPAAMQQLANTPEPQYGTKLQDQWSIRRTKTWANVQAKLEMAHRDYNFSFQGQHTQRFRQTMRRVADKVAPYLSQGLKVVPDSEFTRPVINVLGFVLDAYQKACEVRGMVEAGFDDIPVAFAKVEFYHHSFQGDENIIQASVNLVEATLKAVEGSVKYYVSAQVKHLGKAVTKGDNYQQDLLEALQDMQARSIALSNQAEMSFQYHMMANGDQARQSMWDMQQTLGRIETNNVYFAGLFNHALDLFNQGVWFPHSPASSRSTTPNPPMLPQHVQWSTDYLRSQMYIPDIDIVDLQQVFHSDADLMLEDRGRAQQVLSSPLFRDWLLGSGSTKLLVHGDFDTTNRVTPFSALCATLTQAFRMTPGNIGLIFFCGSHLLGDEYSGGVWMIRSLVAQLLHQYSQPFIDSDAGIDMDQVARGDMPALCALFDVLVRQLPSATTILCIIDSINEYEDKEYLQKVEDIILTLLNLVDERSRGGARIKLLFASPQPTTEVRKIFDVEPGTLLHMQQLPLTGESMHSSALQERLESEVMYNS</sequence>
<proteinExistence type="predicted"/>
<keyword evidence="2" id="KW-1185">Reference proteome</keyword>
<dbReference type="Proteomes" id="UP000799754">
    <property type="component" value="Unassembled WGS sequence"/>
</dbReference>
<evidence type="ECO:0000313" key="2">
    <source>
        <dbReference type="Proteomes" id="UP000799754"/>
    </source>
</evidence>
<name>A0ACB6RHT9_9PLEO</name>
<reference evidence="1" key="1">
    <citation type="journal article" date="2020" name="Stud. Mycol.">
        <title>101 Dothideomycetes genomes: a test case for predicting lifestyles and emergence of pathogens.</title>
        <authorList>
            <person name="Haridas S."/>
            <person name="Albert R."/>
            <person name="Binder M."/>
            <person name="Bloem J."/>
            <person name="Labutti K."/>
            <person name="Salamov A."/>
            <person name="Andreopoulos B."/>
            <person name="Baker S."/>
            <person name="Barry K."/>
            <person name="Bills G."/>
            <person name="Bluhm B."/>
            <person name="Cannon C."/>
            <person name="Castanera R."/>
            <person name="Culley D."/>
            <person name="Daum C."/>
            <person name="Ezra D."/>
            <person name="Gonzalez J."/>
            <person name="Henrissat B."/>
            <person name="Kuo A."/>
            <person name="Liang C."/>
            <person name="Lipzen A."/>
            <person name="Lutzoni F."/>
            <person name="Magnuson J."/>
            <person name="Mondo S."/>
            <person name="Nolan M."/>
            <person name="Ohm R."/>
            <person name="Pangilinan J."/>
            <person name="Park H.-J."/>
            <person name="Ramirez L."/>
            <person name="Alfaro M."/>
            <person name="Sun H."/>
            <person name="Tritt A."/>
            <person name="Yoshinaga Y."/>
            <person name="Zwiers L.-H."/>
            <person name="Turgeon B."/>
            <person name="Goodwin S."/>
            <person name="Spatafora J."/>
            <person name="Crous P."/>
            <person name="Grigoriev I."/>
        </authorList>
    </citation>
    <scope>NUCLEOTIDE SEQUENCE</scope>
    <source>
        <strain evidence="1">CBS 525.71</strain>
    </source>
</reference>
<protein>
    <submittedName>
        <fullName evidence="1">Uncharacterized protein</fullName>
    </submittedName>
</protein>
<evidence type="ECO:0000313" key="1">
    <source>
        <dbReference type="EMBL" id="KAF2621313.1"/>
    </source>
</evidence>
<comment type="caution">
    <text evidence="1">The sequence shown here is derived from an EMBL/GenBank/DDBJ whole genome shotgun (WGS) entry which is preliminary data.</text>
</comment>
<dbReference type="EMBL" id="MU006757">
    <property type="protein sequence ID" value="KAF2621313.1"/>
    <property type="molecule type" value="Genomic_DNA"/>
</dbReference>
<gene>
    <name evidence="1" type="ORF">BU25DRAFT_463806</name>
</gene>
<organism evidence="1 2">
    <name type="scientific">Macroventuria anomochaeta</name>
    <dbReference type="NCBI Taxonomy" id="301207"/>
    <lineage>
        <taxon>Eukaryota</taxon>
        <taxon>Fungi</taxon>
        <taxon>Dikarya</taxon>
        <taxon>Ascomycota</taxon>
        <taxon>Pezizomycotina</taxon>
        <taxon>Dothideomycetes</taxon>
        <taxon>Pleosporomycetidae</taxon>
        <taxon>Pleosporales</taxon>
        <taxon>Pleosporineae</taxon>
        <taxon>Didymellaceae</taxon>
        <taxon>Macroventuria</taxon>
    </lineage>
</organism>
<accession>A0ACB6RHT9</accession>